<feature type="chain" id="PRO_5046580544" evidence="1">
    <location>
        <begin position="28"/>
        <end position="962"/>
    </location>
</feature>
<gene>
    <name evidence="2" type="ORF">JJN12_08905</name>
</gene>
<organism evidence="2 3">
    <name type="scientific">Catonella massiliensis</name>
    <dbReference type="NCBI Taxonomy" id="2799636"/>
    <lineage>
        <taxon>Bacteria</taxon>
        <taxon>Bacillati</taxon>
        <taxon>Bacillota</taxon>
        <taxon>Clostridia</taxon>
        <taxon>Lachnospirales</taxon>
        <taxon>Lachnospiraceae</taxon>
        <taxon>Catonella</taxon>
    </lineage>
</organism>
<dbReference type="RefSeq" id="WP_208429350.1">
    <property type="nucleotide sequence ID" value="NZ_JAEPRJ010000001.1"/>
</dbReference>
<comment type="caution">
    <text evidence="2">The sequence shown here is derived from an EMBL/GenBank/DDBJ whole genome shotgun (WGS) entry which is preliminary data.</text>
</comment>
<keyword evidence="1" id="KW-0732">Signal</keyword>
<evidence type="ECO:0000313" key="3">
    <source>
        <dbReference type="Proteomes" id="UP000604730"/>
    </source>
</evidence>
<evidence type="ECO:0000313" key="2">
    <source>
        <dbReference type="EMBL" id="MBK5897894.1"/>
    </source>
</evidence>
<name>A0ABS1J176_9FIRM</name>
<reference evidence="2 3" key="1">
    <citation type="submission" date="2021-01" db="EMBL/GenBank/DDBJ databases">
        <title>Isolation and description of Catonella massiliensis sp. nov., a novel Catonella species, isolated from a stable periodontitis subject.</title>
        <authorList>
            <person name="Antezack A."/>
            <person name="Boxberger M."/>
            <person name="La Scola B."/>
            <person name="Monnet-Corti V."/>
        </authorList>
    </citation>
    <scope>NUCLEOTIDE SEQUENCE [LARGE SCALE GENOMIC DNA]</scope>
    <source>
        <strain evidence="2 3">Marseille-Q4567</strain>
    </source>
</reference>
<accession>A0ABS1J176</accession>
<evidence type="ECO:0000256" key="1">
    <source>
        <dbReference type="SAM" id="SignalP"/>
    </source>
</evidence>
<sequence>MRRTKVLLAGVMAMSLAISSAVVPVKAGVITGSGVGRYVAATEKSEISLPVYGMDSERLHFTIVAITKDNKSLGNVFETMIPVTNGQVNLPTINNKIVPNDMDDNYKEDLASYSADNLVYIFDLQEWWKDDGSIEENSVYTSNKYNFSVLGGTKQKGSLSFKLVNGQLVEWDNDNVSLTKNIIDRVVIRSAKEYTKTPVDFPEFDVVYTDGSKVEDGVAINIMADKSEGGESKVVRVKDGKIKPDFKLKSNILCAVGIAKDTVNSKLVKIIESNYDDITTVNTFVDENGKAYIMNGIFNFEDKTKPFNKITIEKKTEAPLYTGPVVAIGVQPVEELKDISDDKTALGESSGAAVKGKRIAPGKDVKVADIAVVFEDGTKVHDGVTLDNFRMKDIWAEPAHYKVKDGKISGIVLKADEQYKLGFDVTNADYNNYEVVGAYKSKKLLRVYARYEGGVLLKYDYDEGIEAPEKEISKIVIKKTDGKPSKLPVSTSCLMNLILSDHGYQPQGVLPFRLVRLDNKKSTLVYSSKDGILSLNGEAGVWYEMKLDKNPLYKLKDKTVFRFVLNKEGKYVALLKGYKNPDNLEGVVTSHYVDLVRLDGKIPVGPALDTDECATGAKYSLKDYKIIYNTKRALVKDIPVQFKSSAFKKPVKFEVYNATKQKVEKVVLSKDGKLSGLKLIVGNDYIISALDKEYSMKNAYVTISNDGKKLITSKAPYGEFKGFKLVKREKALTDEKLANRVPYKLPVYVLGNNKKKVNNVTLKFISPRETFEAKVVDGWVDLSLLEDTNYVMEVVKGNYAIDAFPLTVKDKSEFGAKKYVFNHLSCGSVQALYLINKKQAHKNDTTLVSSDGTTKVTGFRFGNGEYALSSRVLKNVKVPELKGKNYLVLDVDTVNMYRVELSPLAYGNFKVTTTVAGKKPVKNVYYIDGANKLQKVKFTQKGDKLTFNMNSMARYNTVIEYK</sequence>
<dbReference type="EMBL" id="JAEPRJ010000001">
    <property type="protein sequence ID" value="MBK5897894.1"/>
    <property type="molecule type" value="Genomic_DNA"/>
</dbReference>
<feature type="signal peptide" evidence="1">
    <location>
        <begin position="1"/>
        <end position="27"/>
    </location>
</feature>
<protein>
    <submittedName>
        <fullName evidence="2">Uncharacterized protein</fullName>
    </submittedName>
</protein>
<keyword evidence="3" id="KW-1185">Reference proteome</keyword>
<dbReference type="Proteomes" id="UP000604730">
    <property type="component" value="Unassembled WGS sequence"/>
</dbReference>
<proteinExistence type="predicted"/>